<keyword evidence="3" id="KW-1185">Reference proteome</keyword>
<accession>A0A511ZEF2</accession>
<dbReference type="PANTHER" id="PTHR47738">
    <property type="entry name" value="PTS SYSTEM FRUCTOSE-LIKE EIIA COMPONENT-RELATED"/>
    <property type="match status" value="1"/>
</dbReference>
<dbReference type="PANTHER" id="PTHR47738:SF3">
    <property type="entry name" value="PHOSPHOTRANSFERASE SYSTEM MANNITOL_FRUCTOSE-SPECIFIC IIA DOMAIN CONTAINING PROTEIN"/>
    <property type="match status" value="1"/>
</dbReference>
<comment type="caution">
    <text evidence="2">The sequence shown here is derived from an EMBL/GenBank/DDBJ whole genome shotgun (WGS) entry which is preliminary data.</text>
</comment>
<evidence type="ECO:0000313" key="3">
    <source>
        <dbReference type="Proteomes" id="UP000321558"/>
    </source>
</evidence>
<dbReference type="CDD" id="cd00211">
    <property type="entry name" value="PTS_IIA_fru"/>
    <property type="match status" value="1"/>
</dbReference>
<reference evidence="2 3" key="1">
    <citation type="submission" date="2019-07" db="EMBL/GenBank/DDBJ databases">
        <title>Whole genome shotgun sequence of Oceanobacillus sojae NBRC 105379.</title>
        <authorList>
            <person name="Hosoyama A."/>
            <person name="Uohara A."/>
            <person name="Ohji S."/>
            <person name="Ichikawa N."/>
        </authorList>
    </citation>
    <scope>NUCLEOTIDE SEQUENCE [LARGE SCALE GENOMIC DNA]</scope>
    <source>
        <strain evidence="2 3">NBRC 105379</strain>
    </source>
</reference>
<feature type="domain" description="PTS EIIA type-2" evidence="1">
    <location>
        <begin position="4"/>
        <end position="151"/>
    </location>
</feature>
<protein>
    <submittedName>
        <fullName evidence="2">PTS sugar transporter subunit IIA</fullName>
    </submittedName>
</protein>
<dbReference type="Pfam" id="PF00359">
    <property type="entry name" value="PTS_EIIA_2"/>
    <property type="match status" value="1"/>
</dbReference>
<keyword evidence="2" id="KW-0762">Sugar transport</keyword>
<dbReference type="OrthoDB" id="370976at2"/>
<dbReference type="InterPro" id="IPR002178">
    <property type="entry name" value="PTS_EIIA_type-2_dom"/>
</dbReference>
<dbReference type="EMBL" id="BJYM01000002">
    <property type="protein sequence ID" value="GEN85823.1"/>
    <property type="molecule type" value="Genomic_DNA"/>
</dbReference>
<dbReference type="PROSITE" id="PS51094">
    <property type="entry name" value="PTS_EIIA_TYPE_2"/>
    <property type="match status" value="1"/>
</dbReference>
<dbReference type="Gene3D" id="3.40.930.10">
    <property type="entry name" value="Mannitol-specific EII, Chain A"/>
    <property type="match status" value="1"/>
</dbReference>
<dbReference type="AlphaFoldDB" id="A0A511ZEF2"/>
<dbReference type="RefSeq" id="WP_147208412.1">
    <property type="nucleotide sequence ID" value="NZ_BJYM01000002.1"/>
</dbReference>
<keyword evidence="2" id="KW-0813">Transport</keyword>
<name>A0A511ZEF2_9BACI</name>
<dbReference type="Proteomes" id="UP000321558">
    <property type="component" value="Unassembled WGS sequence"/>
</dbReference>
<gene>
    <name evidence="2" type="ORF">OSO01_05620</name>
</gene>
<dbReference type="SUPFAM" id="SSF55804">
    <property type="entry name" value="Phoshotransferase/anion transport protein"/>
    <property type="match status" value="1"/>
</dbReference>
<evidence type="ECO:0000313" key="2">
    <source>
        <dbReference type="EMBL" id="GEN85823.1"/>
    </source>
</evidence>
<evidence type="ECO:0000259" key="1">
    <source>
        <dbReference type="PROSITE" id="PS51094"/>
    </source>
</evidence>
<dbReference type="InterPro" id="IPR016152">
    <property type="entry name" value="PTrfase/Anion_transptr"/>
</dbReference>
<dbReference type="InterPro" id="IPR051541">
    <property type="entry name" value="PTS_SugarTrans_NitroReg"/>
</dbReference>
<sequence length="157" mass="17873">MNFDAFFSKDLVFFLNASSQEDVFKQMFHRMYEQGYVKESYLNALSEREKVYPTGIQTEHIGVAIPHTDSIHVNKESIGVAVLEKPVSFIHMGMEEHTVEAEIIFMLAIQKPERQLGVLQVITGLIQNKVLLQSIQMAENEAAVIAIIQEYSQKLNV</sequence>
<proteinExistence type="predicted"/>
<organism evidence="2 3">
    <name type="scientific">Oceanobacillus sojae</name>
    <dbReference type="NCBI Taxonomy" id="582851"/>
    <lineage>
        <taxon>Bacteria</taxon>
        <taxon>Bacillati</taxon>
        <taxon>Bacillota</taxon>
        <taxon>Bacilli</taxon>
        <taxon>Bacillales</taxon>
        <taxon>Bacillaceae</taxon>
        <taxon>Oceanobacillus</taxon>
    </lineage>
</organism>